<accession>A0ACB7T3D6</accession>
<evidence type="ECO:0000313" key="2">
    <source>
        <dbReference type="Proteomes" id="UP000821845"/>
    </source>
</evidence>
<dbReference type="Proteomes" id="UP000821845">
    <property type="component" value="Chromosome 11"/>
</dbReference>
<sequence>MSDQEACIANLVKFISVQSGHNSVVCYGGRQLRGLSSELPAQYQGLSSIVQHTSVLNYVLESLTPSQNLRRRGPGTGQVSRLNQYYNRMVITSPRDTSMAGRGRTVMKERAEVARSFRLVSVENEKRT</sequence>
<evidence type="ECO:0000313" key="1">
    <source>
        <dbReference type="EMBL" id="KAH6940827.1"/>
    </source>
</evidence>
<keyword evidence="2" id="KW-1185">Reference proteome</keyword>
<proteinExistence type="predicted"/>
<gene>
    <name evidence="1" type="ORF">HPB50_008129</name>
</gene>
<dbReference type="EMBL" id="CM023491">
    <property type="protein sequence ID" value="KAH6940827.1"/>
    <property type="molecule type" value="Genomic_DNA"/>
</dbReference>
<comment type="caution">
    <text evidence="1">The sequence shown here is derived from an EMBL/GenBank/DDBJ whole genome shotgun (WGS) entry which is preliminary data.</text>
</comment>
<reference evidence="1" key="1">
    <citation type="submission" date="2020-05" db="EMBL/GenBank/DDBJ databases">
        <title>Large-scale comparative analyses of tick genomes elucidate their genetic diversity and vector capacities.</title>
        <authorList>
            <person name="Jia N."/>
            <person name="Wang J."/>
            <person name="Shi W."/>
            <person name="Du L."/>
            <person name="Sun Y."/>
            <person name="Zhan W."/>
            <person name="Jiang J."/>
            <person name="Wang Q."/>
            <person name="Zhang B."/>
            <person name="Ji P."/>
            <person name="Sakyi L.B."/>
            <person name="Cui X."/>
            <person name="Yuan T."/>
            <person name="Jiang B."/>
            <person name="Yang W."/>
            <person name="Lam T.T.-Y."/>
            <person name="Chang Q."/>
            <person name="Ding S."/>
            <person name="Wang X."/>
            <person name="Zhu J."/>
            <person name="Ruan X."/>
            <person name="Zhao L."/>
            <person name="Wei J."/>
            <person name="Que T."/>
            <person name="Du C."/>
            <person name="Cheng J."/>
            <person name="Dai P."/>
            <person name="Han X."/>
            <person name="Huang E."/>
            <person name="Gao Y."/>
            <person name="Liu J."/>
            <person name="Shao H."/>
            <person name="Ye R."/>
            <person name="Li L."/>
            <person name="Wei W."/>
            <person name="Wang X."/>
            <person name="Wang C."/>
            <person name="Yang T."/>
            <person name="Huo Q."/>
            <person name="Li W."/>
            <person name="Guo W."/>
            <person name="Chen H."/>
            <person name="Zhou L."/>
            <person name="Ni X."/>
            <person name="Tian J."/>
            <person name="Zhou Y."/>
            <person name="Sheng Y."/>
            <person name="Liu T."/>
            <person name="Pan Y."/>
            <person name="Xia L."/>
            <person name="Li J."/>
            <person name="Zhao F."/>
            <person name="Cao W."/>
        </authorList>
    </citation>
    <scope>NUCLEOTIDE SEQUENCE</scope>
    <source>
        <strain evidence="1">Hyas-2018</strain>
    </source>
</reference>
<name>A0ACB7T3D6_HYAAI</name>
<organism evidence="1 2">
    <name type="scientific">Hyalomma asiaticum</name>
    <name type="common">Tick</name>
    <dbReference type="NCBI Taxonomy" id="266040"/>
    <lineage>
        <taxon>Eukaryota</taxon>
        <taxon>Metazoa</taxon>
        <taxon>Ecdysozoa</taxon>
        <taxon>Arthropoda</taxon>
        <taxon>Chelicerata</taxon>
        <taxon>Arachnida</taxon>
        <taxon>Acari</taxon>
        <taxon>Parasitiformes</taxon>
        <taxon>Ixodida</taxon>
        <taxon>Ixodoidea</taxon>
        <taxon>Ixodidae</taxon>
        <taxon>Hyalomminae</taxon>
        <taxon>Hyalomma</taxon>
    </lineage>
</organism>
<protein>
    <submittedName>
        <fullName evidence="1">Uncharacterized protein</fullName>
    </submittedName>
</protein>